<name>G8QQ29_AZOOP</name>
<proteinExistence type="inferred from homology"/>
<evidence type="ECO:0000256" key="2">
    <source>
        <dbReference type="SAM" id="MobiDB-lite"/>
    </source>
</evidence>
<accession>G8QQ29</accession>
<dbReference type="SMART" id="SM00257">
    <property type="entry name" value="LysM"/>
    <property type="match status" value="3"/>
</dbReference>
<reference evidence="5 6" key="1">
    <citation type="journal article" date="2012" name="J. Bacteriol.">
        <title>Complete genome sequence of the anaerobic perchlorate-reducing bacterium Azospira suillum strain PS.</title>
        <authorList>
            <person name="Byrne-Bailey K.G."/>
            <person name="Coates J.D."/>
        </authorList>
    </citation>
    <scope>NUCLEOTIDE SEQUENCE [LARGE SCALE GENOMIC DNA]</scope>
    <source>
        <strain evidence="6">ATCC BAA-33 / DSM 13638 / PS</strain>
    </source>
</reference>
<feature type="region of interest" description="Disordered" evidence="2">
    <location>
        <begin position="429"/>
        <end position="457"/>
    </location>
</feature>
<dbReference type="OrthoDB" id="9815002at2"/>
<dbReference type="SUPFAM" id="SSF53955">
    <property type="entry name" value="Lysozyme-like"/>
    <property type="match status" value="1"/>
</dbReference>
<feature type="compositionally biased region" description="Basic and acidic residues" evidence="2">
    <location>
        <begin position="439"/>
        <end position="453"/>
    </location>
</feature>
<dbReference type="PANTHER" id="PTHR33734">
    <property type="entry name" value="LYSM DOMAIN-CONTAINING GPI-ANCHORED PROTEIN 2"/>
    <property type="match status" value="1"/>
</dbReference>
<dbReference type="CDD" id="cd16894">
    <property type="entry name" value="MltD-like"/>
    <property type="match status" value="1"/>
</dbReference>
<evidence type="ECO:0000313" key="6">
    <source>
        <dbReference type="Proteomes" id="UP000005633"/>
    </source>
</evidence>
<dbReference type="GO" id="GO:0016020">
    <property type="term" value="C:membrane"/>
    <property type="evidence" value="ECO:0007669"/>
    <property type="project" value="InterPro"/>
</dbReference>
<dbReference type="GO" id="GO:0008932">
    <property type="term" value="F:lytic endotransglycosylase activity"/>
    <property type="evidence" value="ECO:0007669"/>
    <property type="project" value="TreeGrafter"/>
</dbReference>
<dbReference type="eggNOG" id="COG0741">
    <property type="taxonomic scope" value="Bacteria"/>
</dbReference>
<dbReference type="PANTHER" id="PTHR33734:SF22">
    <property type="entry name" value="MEMBRANE-BOUND LYTIC MUREIN TRANSGLYCOSYLASE D"/>
    <property type="match status" value="1"/>
</dbReference>
<dbReference type="InterPro" id="IPR018392">
    <property type="entry name" value="LysM"/>
</dbReference>
<protein>
    <submittedName>
        <fullName evidence="5">LysM repeat-containing protein</fullName>
    </submittedName>
</protein>
<dbReference type="KEGG" id="dsu:Dsui_2797"/>
<dbReference type="CDD" id="cd00118">
    <property type="entry name" value="LysM"/>
    <property type="match status" value="2"/>
</dbReference>
<feature type="signal peptide" evidence="3">
    <location>
        <begin position="1"/>
        <end position="37"/>
    </location>
</feature>
<feature type="domain" description="LysM" evidence="4">
    <location>
        <begin position="368"/>
        <end position="412"/>
    </location>
</feature>
<dbReference type="PROSITE" id="PS00922">
    <property type="entry name" value="TRANSGLYCOSYLASE"/>
    <property type="match status" value="1"/>
</dbReference>
<evidence type="ECO:0000256" key="1">
    <source>
        <dbReference type="ARBA" id="ARBA00007734"/>
    </source>
</evidence>
<dbReference type="SUPFAM" id="SSF54106">
    <property type="entry name" value="LysM domain"/>
    <property type="match status" value="3"/>
</dbReference>
<dbReference type="Pfam" id="PF01476">
    <property type="entry name" value="LysM"/>
    <property type="match status" value="3"/>
</dbReference>
<dbReference type="EMBL" id="CP003153">
    <property type="protein sequence ID" value="AEV27136.1"/>
    <property type="molecule type" value="Genomic_DNA"/>
</dbReference>
<dbReference type="GO" id="GO:0000270">
    <property type="term" value="P:peptidoglycan metabolic process"/>
    <property type="evidence" value="ECO:0007669"/>
    <property type="project" value="InterPro"/>
</dbReference>
<dbReference type="eggNOG" id="COG1388">
    <property type="taxonomic scope" value="Bacteria"/>
</dbReference>
<gene>
    <name evidence="5" type="ordered locus">Dsui_2797</name>
</gene>
<keyword evidence="3" id="KW-0732">Signal</keyword>
<dbReference type="AlphaFoldDB" id="G8QQ29"/>
<dbReference type="InterPro" id="IPR000189">
    <property type="entry name" value="Transglyc_AS"/>
</dbReference>
<dbReference type="PROSITE" id="PS51782">
    <property type="entry name" value="LYSM"/>
    <property type="match status" value="3"/>
</dbReference>
<dbReference type="Proteomes" id="UP000005633">
    <property type="component" value="Chromosome"/>
</dbReference>
<comment type="similarity">
    <text evidence="1">Belongs to the transglycosylase Slt family.</text>
</comment>
<dbReference type="Pfam" id="PF01464">
    <property type="entry name" value="SLT"/>
    <property type="match status" value="1"/>
</dbReference>
<evidence type="ECO:0000256" key="3">
    <source>
        <dbReference type="SAM" id="SignalP"/>
    </source>
</evidence>
<dbReference type="InterPro" id="IPR008258">
    <property type="entry name" value="Transglycosylase_SLT_dom_1"/>
</dbReference>
<evidence type="ECO:0000259" key="4">
    <source>
        <dbReference type="PROSITE" id="PS51782"/>
    </source>
</evidence>
<dbReference type="Gene3D" id="3.10.350.10">
    <property type="entry name" value="LysM domain"/>
    <property type="match status" value="3"/>
</dbReference>
<dbReference type="InterPro" id="IPR036779">
    <property type="entry name" value="LysM_dom_sf"/>
</dbReference>
<evidence type="ECO:0000313" key="5">
    <source>
        <dbReference type="EMBL" id="AEV27136.1"/>
    </source>
</evidence>
<sequence length="605" mass="66171">MTLDDTLGCTLRFIRQLHRSLPALACGALFAATPAQANDQPLTLSFAPSLQSMVPSRTELSARPEASPVQNDGSLPVEEIAPIPQLPRTIDLTASPDNLWERIRNGFGMPNLNNDLVLTHQQWYMNRPDYVRRMVERSRRYMFHIVEAIEKRGMPMELALLPMVESAYNPMAYSRSHASGLWQFIPSTGKNFKLEQNWWVDDRRDIIASTSAALDYLQTIYEMHGDWQLALASYNWGEGAVGRAIAKNRAKGLPTDYENLTMPAETRNYVPKLQALKNILSNPRLLAQLDLPQIPNQPYFAAVAKPADMDVKVAAKLAEMPVDEFVALNPAHNRPVIKADRPLVLPAEKVERFRANLENNEAPLSSWTSYTLKAGEKLDKVAARLGVSVAHLKTVNGLPPKAKVGAGTTLLVPARDGIEGDLAVASFTPPAAETAPARSDARADSRADSRNEPRAQPAKFHVVKKGDTLFSIARRYDVSVDELKRWNKLGRNMAAGTKLTVAPAVAAPAAAAKTTVASAPANGRVSATLEGKNLKLSKNDKAPANAKAAAAKAKVARYTIRKGDTLAGIAKKFKVEADDIKRWNKVAPGNLKPGQTITIQLAQND</sequence>
<feature type="chain" id="PRO_5003514923" evidence="3">
    <location>
        <begin position="38"/>
        <end position="605"/>
    </location>
</feature>
<dbReference type="Gene3D" id="1.10.530.10">
    <property type="match status" value="1"/>
</dbReference>
<dbReference type="RefSeq" id="WP_014237817.1">
    <property type="nucleotide sequence ID" value="NC_016616.1"/>
</dbReference>
<dbReference type="STRING" id="640081.Dsui_2797"/>
<feature type="domain" description="LysM" evidence="4">
    <location>
        <begin position="556"/>
        <end position="599"/>
    </location>
</feature>
<feature type="region of interest" description="Disordered" evidence="2">
    <location>
        <begin position="55"/>
        <end position="75"/>
    </location>
</feature>
<dbReference type="InterPro" id="IPR023346">
    <property type="entry name" value="Lysozyme-like_dom_sf"/>
</dbReference>
<dbReference type="HOGENOM" id="CLU_009520_1_5_4"/>
<organism evidence="5 6">
    <name type="scientific">Azospira oryzae (strain ATCC BAA-33 / DSM 13638 / PS)</name>
    <name type="common">Dechlorosoma suillum</name>
    <dbReference type="NCBI Taxonomy" id="640081"/>
    <lineage>
        <taxon>Bacteria</taxon>
        <taxon>Pseudomonadati</taxon>
        <taxon>Pseudomonadota</taxon>
        <taxon>Betaproteobacteria</taxon>
        <taxon>Rhodocyclales</taxon>
        <taxon>Rhodocyclaceae</taxon>
        <taxon>Azospira</taxon>
    </lineage>
</organism>
<feature type="domain" description="LysM" evidence="4">
    <location>
        <begin position="459"/>
        <end position="507"/>
    </location>
</feature>